<dbReference type="KEGG" id="hpel:HZS54_17635"/>
<dbReference type="InterPro" id="IPR013762">
    <property type="entry name" value="Integrase-like_cat_sf"/>
</dbReference>
<evidence type="ECO:0000256" key="3">
    <source>
        <dbReference type="PROSITE-ProRule" id="PRU01248"/>
    </source>
</evidence>
<name>A0A7D5TWN7_9EURY</name>
<dbReference type="OrthoDB" id="198497at2157"/>
<dbReference type="GO" id="GO:0015074">
    <property type="term" value="P:DNA integration"/>
    <property type="evidence" value="ECO:0007669"/>
    <property type="project" value="InterPro"/>
</dbReference>
<accession>A0A7D5TWN7</accession>
<dbReference type="CDD" id="cd00397">
    <property type="entry name" value="DNA_BRE_C"/>
    <property type="match status" value="1"/>
</dbReference>
<reference evidence="7 8" key="1">
    <citation type="submission" date="2020-07" db="EMBL/GenBank/DDBJ databases">
        <title>Halosimplex litoreum sp. nov. and Halosimplex rubrum sp. nov., isolated from different salt environments.</title>
        <authorList>
            <person name="Cui H."/>
        </authorList>
    </citation>
    <scope>NUCLEOTIDE SEQUENCE [LARGE SCALE GENOMIC DNA]</scope>
    <source>
        <strain evidence="7 8">R2</strain>
    </source>
</reference>
<dbReference type="InterPro" id="IPR044068">
    <property type="entry name" value="CB"/>
</dbReference>
<evidence type="ECO:0000256" key="1">
    <source>
        <dbReference type="ARBA" id="ARBA00023125"/>
    </source>
</evidence>
<dbReference type="InterPro" id="IPR010998">
    <property type="entry name" value="Integrase_recombinase_N"/>
</dbReference>
<sequence>MKAIYYRLRLFVEWCEDQGIDRVSELNGWHFEQYETARRGRDVTVMTLGKEMGTLRRFIEYLERIEAVDDSLAEKVPDIHIPKEAKSSDKKLAAADALRLLDYYRDHQRGTRTHAFLELAWSTAARLGALRALDRQDFDADEQLVEFHHRPESGTPLKNKSDGERVVGLPAESADAIAEYLDGDRWDTRDEHGREPLLTTREGRPSVNTVRVVSYRVTQPCNYGECPHNHEIPTCDFREPNHESKCPSSRSPHQIRTGSISWQLDCGVPIEIVSERANVARRTLEQHYDKTEPRERMEQRRRPHLEKLSFEPEP</sequence>
<evidence type="ECO:0000259" key="5">
    <source>
        <dbReference type="PROSITE" id="PS51898"/>
    </source>
</evidence>
<keyword evidence="2" id="KW-0233">DNA recombination</keyword>
<organism evidence="7 8">
    <name type="scientific">Halosimplex pelagicum</name>
    <dbReference type="NCBI Taxonomy" id="869886"/>
    <lineage>
        <taxon>Archaea</taxon>
        <taxon>Methanobacteriati</taxon>
        <taxon>Methanobacteriota</taxon>
        <taxon>Stenosarchaea group</taxon>
        <taxon>Halobacteria</taxon>
        <taxon>Halobacteriales</taxon>
        <taxon>Haloarculaceae</taxon>
        <taxon>Halosimplex</taxon>
    </lineage>
</organism>
<dbReference type="PROSITE" id="PS51900">
    <property type="entry name" value="CB"/>
    <property type="match status" value="1"/>
</dbReference>
<gene>
    <name evidence="7" type="ORF">HZS54_17635</name>
</gene>
<dbReference type="InterPro" id="IPR011010">
    <property type="entry name" value="DNA_brk_join_enz"/>
</dbReference>
<dbReference type="AlphaFoldDB" id="A0A7D5TWN7"/>
<keyword evidence="8" id="KW-1185">Reference proteome</keyword>
<dbReference type="Gene3D" id="1.10.443.10">
    <property type="entry name" value="Intergrase catalytic core"/>
    <property type="match status" value="1"/>
</dbReference>
<proteinExistence type="predicted"/>
<dbReference type="SUPFAM" id="SSF56349">
    <property type="entry name" value="DNA breaking-rejoining enzymes"/>
    <property type="match status" value="1"/>
</dbReference>
<feature type="domain" description="Core-binding (CB)" evidence="6">
    <location>
        <begin position="1"/>
        <end position="63"/>
    </location>
</feature>
<dbReference type="EMBL" id="CP058909">
    <property type="protein sequence ID" value="QLH85032.1"/>
    <property type="molecule type" value="Genomic_DNA"/>
</dbReference>
<evidence type="ECO:0000313" key="7">
    <source>
        <dbReference type="EMBL" id="QLH85032.1"/>
    </source>
</evidence>
<dbReference type="InterPro" id="IPR002104">
    <property type="entry name" value="Integrase_catalytic"/>
</dbReference>
<dbReference type="Proteomes" id="UP000509346">
    <property type="component" value="Chromosome"/>
</dbReference>
<dbReference type="GO" id="GO:0006310">
    <property type="term" value="P:DNA recombination"/>
    <property type="evidence" value="ECO:0007669"/>
    <property type="project" value="UniProtKB-KW"/>
</dbReference>
<evidence type="ECO:0000256" key="2">
    <source>
        <dbReference type="ARBA" id="ARBA00023172"/>
    </source>
</evidence>
<evidence type="ECO:0000256" key="4">
    <source>
        <dbReference type="SAM" id="MobiDB-lite"/>
    </source>
</evidence>
<feature type="domain" description="Tyr recombinase" evidence="5">
    <location>
        <begin position="87"/>
        <end position="302"/>
    </location>
</feature>
<evidence type="ECO:0000259" key="6">
    <source>
        <dbReference type="PROSITE" id="PS51900"/>
    </source>
</evidence>
<dbReference type="PROSITE" id="PS51898">
    <property type="entry name" value="TYR_RECOMBINASE"/>
    <property type="match status" value="1"/>
</dbReference>
<feature type="region of interest" description="Disordered" evidence="4">
    <location>
        <begin position="284"/>
        <end position="314"/>
    </location>
</feature>
<protein>
    <submittedName>
        <fullName evidence="7">Tyrosine-type recombinase/integrase</fullName>
    </submittedName>
</protein>
<evidence type="ECO:0000313" key="8">
    <source>
        <dbReference type="Proteomes" id="UP000509346"/>
    </source>
</evidence>
<keyword evidence="1 3" id="KW-0238">DNA-binding</keyword>
<dbReference type="Gene3D" id="1.10.150.130">
    <property type="match status" value="1"/>
</dbReference>
<dbReference type="GO" id="GO:0003677">
    <property type="term" value="F:DNA binding"/>
    <property type="evidence" value="ECO:0007669"/>
    <property type="project" value="UniProtKB-UniRule"/>
</dbReference>